<dbReference type="GO" id="GO:0004659">
    <property type="term" value="F:prenyltransferase activity"/>
    <property type="evidence" value="ECO:0007669"/>
    <property type="project" value="InterPro"/>
</dbReference>
<organism evidence="6 7">
    <name type="scientific">Aspergillus kawachii</name>
    <name type="common">White koji mold</name>
    <name type="synonym">Aspergillus awamori var. kawachi</name>
    <dbReference type="NCBI Taxonomy" id="1069201"/>
    <lineage>
        <taxon>Eukaryota</taxon>
        <taxon>Fungi</taxon>
        <taxon>Dikarya</taxon>
        <taxon>Ascomycota</taxon>
        <taxon>Pezizomycotina</taxon>
        <taxon>Eurotiomycetes</taxon>
        <taxon>Eurotiomycetidae</taxon>
        <taxon>Eurotiales</taxon>
        <taxon>Aspergillaceae</taxon>
        <taxon>Aspergillus</taxon>
        <taxon>Aspergillus subgen. Circumdati</taxon>
    </lineage>
</organism>
<accession>A0A146FVP4</accession>
<dbReference type="PANTHER" id="PTHR12001">
    <property type="entry name" value="GERANYLGERANYL PYROPHOSPHATE SYNTHASE"/>
    <property type="match status" value="1"/>
</dbReference>
<dbReference type="InterPro" id="IPR000092">
    <property type="entry name" value="Polyprenyl_synt"/>
</dbReference>
<dbReference type="GO" id="GO:0043386">
    <property type="term" value="P:mycotoxin biosynthetic process"/>
    <property type="evidence" value="ECO:0007669"/>
    <property type="project" value="UniProtKB-ARBA"/>
</dbReference>
<evidence type="ECO:0008006" key="8">
    <source>
        <dbReference type="Google" id="ProtNLM"/>
    </source>
</evidence>
<dbReference type="EMBL" id="BCWF01000027">
    <property type="protein sequence ID" value="GAT29132.1"/>
    <property type="molecule type" value="Genomic_DNA"/>
</dbReference>
<dbReference type="Proteomes" id="UP000075230">
    <property type="component" value="Unassembled WGS sequence"/>
</dbReference>
<keyword evidence="5" id="KW-0414">Isoprene biosynthesis</keyword>
<evidence type="ECO:0000256" key="1">
    <source>
        <dbReference type="ARBA" id="ARBA00005179"/>
    </source>
</evidence>
<evidence type="ECO:0000256" key="3">
    <source>
        <dbReference type="ARBA" id="ARBA00022723"/>
    </source>
</evidence>
<dbReference type="SUPFAM" id="SSF48576">
    <property type="entry name" value="Terpenoid synthases"/>
    <property type="match status" value="1"/>
</dbReference>
<reference evidence="7" key="2">
    <citation type="submission" date="2016-02" db="EMBL/GenBank/DDBJ databases">
        <title>Genome sequencing of Aspergillus luchuensis NBRC 4314.</title>
        <authorList>
            <person name="Yamada O."/>
        </authorList>
    </citation>
    <scope>NUCLEOTIDE SEQUENCE [LARGE SCALE GENOMIC DNA]</scope>
    <source>
        <strain evidence="7">RIB 2604</strain>
    </source>
</reference>
<evidence type="ECO:0000256" key="5">
    <source>
        <dbReference type="ARBA" id="ARBA00023229"/>
    </source>
</evidence>
<keyword evidence="4" id="KW-0460">Magnesium</keyword>
<protein>
    <recommendedName>
        <fullName evidence="8">Geranylgeranyl pyrophosphate synthase</fullName>
    </recommendedName>
</protein>
<comment type="caution">
    <text evidence="6">The sequence shown here is derived from an EMBL/GenBank/DDBJ whole genome shotgun (WGS) entry which is preliminary data.</text>
</comment>
<sequence>MECSTTWINSTTVNEIDVRNSGAFTTLPVRISKYSEIAITAAQKLACIWDAIRCGSVSSRPVNVGRNLLSLVVPEALPDRMATAVKLIELGHLCDAFSEQLDSQSRAEIYNMLTRCMDRCSVASASSCSCPSACNKEFGDRQAQLRTLIYEVATEAIQFDREQGILILELLGKAVAPEPMSFGCRKNSAFRYVADFHTSRLHSHRHRTFWPILEFAIGMKLTEMDRIVLRDIKTVVDEYHMLNDEYWGANTTTTASYQTDFCRMPNLPFQGKEGLKSRIMDLEFRYRSLQADIYAKYPVESMPLRRWIEAAGMAMAGYNYWRALSSSGSCNSSSSACSCSPSEWTRVTTPASTMSFSSSRHTSYSGTYERSESTTLTAVTNYISSMPPSPSVQILNMAPSALNTWTRAPPPAVKCISSLITSLQNATTTLTDITADNTHRYNQPTAHAVFGTMQATNSAYYTFIQSVSEARALANPALATDILLNGFNRLYAGHSRELNWKYNACIPSEAEYLSVVDDTTGSLYTLLVNLLQAESCIPFHCKPDLTPLATLLARFVHVKEDYLSFHNRDTQLSKSTDARVLSYPVIRLANIKPDSRAQISRYLFEGSKESTKSGGCSCAAEEKRDPCGNSVNYSCLVLLLREYGALAATRDLLRDIEDKIEKEVVQVEKMTGEVNPMMRRLIAGLREGLLP</sequence>
<keyword evidence="2" id="KW-0808">Transferase</keyword>
<dbReference type="Pfam" id="PF00348">
    <property type="entry name" value="polyprenyl_synt"/>
    <property type="match status" value="1"/>
</dbReference>
<keyword evidence="3" id="KW-0479">Metal-binding</keyword>
<proteinExistence type="predicted"/>
<dbReference type="AlphaFoldDB" id="A0A146FVP4"/>
<dbReference type="GO" id="GO:0008299">
    <property type="term" value="P:isoprenoid biosynthetic process"/>
    <property type="evidence" value="ECO:0007669"/>
    <property type="project" value="UniProtKB-KW"/>
</dbReference>
<evidence type="ECO:0000313" key="7">
    <source>
        <dbReference type="Proteomes" id="UP000075230"/>
    </source>
</evidence>
<evidence type="ECO:0000256" key="2">
    <source>
        <dbReference type="ARBA" id="ARBA00022679"/>
    </source>
</evidence>
<reference evidence="6 7" key="1">
    <citation type="journal article" date="2016" name="DNA Res.">
        <title>Genome sequence of Aspergillus luchuensis NBRC 4314.</title>
        <authorList>
            <person name="Yamada O."/>
            <person name="Machida M."/>
            <person name="Hosoyama A."/>
            <person name="Goto M."/>
            <person name="Takahashi T."/>
            <person name="Futagami T."/>
            <person name="Yamagata Y."/>
            <person name="Takeuchi M."/>
            <person name="Kobayashi T."/>
            <person name="Koike H."/>
            <person name="Abe K."/>
            <person name="Asai K."/>
            <person name="Arita M."/>
            <person name="Fujita N."/>
            <person name="Fukuda K."/>
            <person name="Higa K."/>
            <person name="Horikawa H."/>
            <person name="Ishikawa T."/>
            <person name="Jinno K."/>
            <person name="Kato Y."/>
            <person name="Kirimura K."/>
            <person name="Mizutani O."/>
            <person name="Nakasone K."/>
            <person name="Sano M."/>
            <person name="Shiraishi Y."/>
            <person name="Tsukahara M."/>
            <person name="Gomi K."/>
        </authorList>
    </citation>
    <scope>NUCLEOTIDE SEQUENCE [LARGE SCALE GENOMIC DNA]</scope>
    <source>
        <strain evidence="6 7">RIB 2604</strain>
    </source>
</reference>
<evidence type="ECO:0000313" key="6">
    <source>
        <dbReference type="EMBL" id="GAT29132.1"/>
    </source>
</evidence>
<comment type="pathway">
    <text evidence="1">Secondary metabolite biosynthesis.</text>
</comment>
<dbReference type="Gene3D" id="1.10.600.10">
    <property type="entry name" value="Farnesyl Diphosphate Synthase"/>
    <property type="match status" value="2"/>
</dbReference>
<dbReference type="GO" id="GO:0046872">
    <property type="term" value="F:metal ion binding"/>
    <property type="evidence" value="ECO:0007669"/>
    <property type="project" value="UniProtKB-KW"/>
</dbReference>
<evidence type="ECO:0000256" key="4">
    <source>
        <dbReference type="ARBA" id="ARBA00022842"/>
    </source>
</evidence>
<dbReference type="GO" id="GO:0046165">
    <property type="term" value="P:alcohol biosynthetic process"/>
    <property type="evidence" value="ECO:0007669"/>
    <property type="project" value="UniProtKB-ARBA"/>
</dbReference>
<dbReference type="PANTHER" id="PTHR12001:SF72">
    <property type="entry name" value="THIJ_PFPI FAMILY PROTEIN (AFU_ORTHOLOGUE AFUA_3G01210)-RELATED"/>
    <property type="match status" value="1"/>
</dbReference>
<dbReference type="InterPro" id="IPR008949">
    <property type="entry name" value="Isoprenoid_synthase_dom_sf"/>
</dbReference>
<name>A0A146FVP4_ASPKA</name>
<gene>
    <name evidence="6" type="ORF">RIB2604_02801050</name>
</gene>
<dbReference type="VEuPathDB" id="FungiDB:ASPFODRAFT_189160"/>